<feature type="transmembrane region" description="Helical" evidence="1">
    <location>
        <begin position="174"/>
        <end position="194"/>
    </location>
</feature>
<protein>
    <submittedName>
        <fullName evidence="2">Putative inner membrane protein</fullName>
    </submittedName>
</protein>
<evidence type="ECO:0000256" key="1">
    <source>
        <dbReference type="SAM" id="Phobius"/>
    </source>
</evidence>
<keyword evidence="1" id="KW-1133">Transmembrane helix</keyword>
<keyword evidence="1" id="KW-0472">Membrane</keyword>
<keyword evidence="1" id="KW-0812">Transmembrane</keyword>
<keyword evidence="3" id="KW-1185">Reference proteome</keyword>
<accession>A0A1Y5U3X5</accession>
<feature type="transmembrane region" description="Helical" evidence="1">
    <location>
        <begin position="220"/>
        <end position="241"/>
    </location>
</feature>
<dbReference type="Proteomes" id="UP000193900">
    <property type="component" value="Unassembled WGS sequence"/>
</dbReference>
<name>A0A1Y5U3X5_9RHOB</name>
<dbReference type="Pfam" id="PF04143">
    <property type="entry name" value="Sulf_transp"/>
    <property type="match status" value="1"/>
</dbReference>
<feature type="transmembrane region" description="Helical" evidence="1">
    <location>
        <begin position="45"/>
        <end position="64"/>
    </location>
</feature>
<dbReference type="AlphaFoldDB" id="A0A1Y5U3X5"/>
<dbReference type="OrthoDB" id="8445931at2"/>
<evidence type="ECO:0000313" key="3">
    <source>
        <dbReference type="Proteomes" id="UP000193900"/>
    </source>
</evidence>
<evidence type="ECO:0000313" key="2">
    <source>
        <dbReference type="EMBL" id="SLN77756.1"/>
    </source>
</evidence>
<sequence length="328" mass="34116">MFPDLALPALMGVLLGASAHRAGLCTVKAVAEVMTTGRAHVLWSFLKASLWTLGLLSVAALAGFDADLSARPVMLPGIAGGILFGVGAGLNGACSFSTLARLAEGHGVMLMTLLGWGLGLLATPGLLTSPQGSISATSLPWWIVLPGLAWILWEGWRLTRLVRHRGKGILSDGVWPLSLGVFLVALANTGLLLMDRPWSFTSTAICASGAAEVAPCAHPATLWVVSTAAMLAMVTSAVLRGSFRIRRVRLWSALRRLGAGSLMGAGAAMIPGGNDGLILFGIPSLSPHALPSWFGIVAGIWMALAVMRALGARVPRISCEGDICRAEV</sequence>
<dbReference type="EMBL" id="FWFZ01000061">
    <property type="protein sequence ID" value="SLN77756.1"/>
    <property type="molecule type" value="Genomic_DNA"/>
</dbReference>
<feature type="transmembrane region" description="Helical" evidence="1">
    <location>
        <begin position="108"/>
        <end position="127"/>
    </location>
</feature>
<dbReference type="InterPro" id="IPR007272">
    <property type="entry name" value="Sulf_transp_TsuA/YedE"/>
</dbReference>
<gene>
    <name evidence="2" type="ORF">ROA7023_04500</name>
</gene>
<feature type="transmembrane region" description="Helical" evidence="1">
    <location>
        <begin position="290"/>
        <end position="310"/>
    </location>
</feature>
<reference evidence="2 3" key="1">
    <citation type="submission" date="2017-03" db="EMBL/GenBank/DDBJ databases">
        <authorList>
            <person name="Afonso C.L."/>
            <person name="Miller P.J."/>
            <person name="Scott M.A."/>
            <person name="Spackman E."/>
            <person name="Goraichik I."/>
            <person name="Dimitrov K.M."/>
            <person name="Suarez D.L."/>
            <person name="Swayne D.E."/>
        </authorList>
    </citation>
    <scope>NUCLEOTIDE SEQUENCE [LARGE SCALE GENOMIC DNA]</scope>
    <source>
        <strain evidence="2 3">CECT 7023</strain>
    </source>
</reference>
<organism evidence="2 3">
    <name type="scientific">Roseisalinus antarcticus</name>
    <dbReference type="NCBI Taxonomy" id="254357"/>
    <lineage>
        <taxon>Bacteria</taxon>
        <taxon>Pseudomonadati</taxon>
        <taxon>Pseudomonadota</taxon>
        <taxon>Alphaproteobacteria</taxon>
        <taxon>Rhodobacterales</taxon>
        <taxon>Roseobacteraceae</taxon>
        <taxon>Roseisalinus</taxon>
    </lineage>
</organism>
<dbReference type="RefSeq" id="WP_085881170.1">
    <property type="nucleotide sequence ID" value="NZ_FWFZ01000061.1"/>
</dbReference>
<feature type="transmembrane region" description="Helical" evidence="1">
    <location>
        <begin position="253"/>
        <end position="270"/>
    </location>
</feature>
<proteinExistence type="predicted"/>
<feature type="transmembrane region" description="Helical" evidence="1">
    <location>
        <begin position="133"/>
        <end position="153"/>
    </location>
</feature>